<gene>
    <name evidence="2" type="ORF">RRG08_036020</name>
</gene>
<comment type="caution">
    <text evidence="2">The sequence shown here is derived from an EMBL/GenBank/DDBJ whole genome shotgun (WGS) entry which is preliminary data.</text>
</comment>
<feature type="transmembrane region" description="Helical" evidence="1">
    <location>
        <begin position="21"/>
        <end position="39"/>
    </location>
</feature>
<organism evidence="2 3">
    <name type="scientific">Elysia crispata</name>
    <name type="common">lettuce slug</name>
    <dbReference type="NCBI Taxonomy" id="231223"/>
    <lineage>
        <taxon>Eukaryota</taxon>
        <taxon>Metazoa</taxon>
        <taxon>Spiralia</taxon>
        <taxon>Lophotrochozoa</taxon>
        <taxon>Mollusca</taxon>
        <taxon>Gastropoda</taxon>
        <taxon>Heterobranchia</taxon>
        <taxon>Euthyneura</taxon>
        <taxon>Panpulmonata</taxon>
        <taxon>Sacoglossa</taxon>
        <taxon>Placobranchoidea</taxon>
        <taxon>Plakobranchidae</taxon>
        <taxon>Elysia</taxon>
    </lineage>
</organism>
<dbReference type="PANTHER" id="PTHR13627:SF32">
    <property type="entry name" value="AGAP006029-PA"/>
    <property type="match status" value="1"/>
</dbReference>
<dbReference type="EMBL" id="JAWDGP010001628">
    <property type="protein sequence ID" value="KAK3789727.1"/>
    <property type="molecule type" value="Genomic_DNA"/>
</dbReference>
<keyword evidence="1" id="KW-0812">Transmembrane</keyword>
<dbReference type="PANTHER" id="PTHR13627">
    <property type="entry name" value="FUKUTIN RELATED PROTEIN"/>
    <property type="match status" value="1"/>
</dbReference>
<keyword evidence="1" id="KW-1133">Transmembrane helix</keyword>
<sequence length="253" mass="28570">MRLVSEKTESTMFRLKLKPNQAAITLLAVLVLGTVILILNAESSHFITEVGHRTTSPVCPVKHERKEQVVNLAWLVSSELTDLRVDHALCYDSLIGALKYGRLLPTQDHVDFCIMDTDYIRVFSMFTDKLSKSGLNFFYNSSHGEFIISRGRHSSSPDVAITVFYICGRRHACRAGVARWLLSFFNGDSLDAFPRDLLKGPLKNLTFQGKPMPVPNGDAEILKSFYPTDWWNKNIEHVCPNVTLLPLQPLPHN</sequence>
<dbReference type="InterPro" id="IPR052613">
    <property type="entry name" value="LicD_transferase"/>
</dbReference>
<proteinExistence type="predicted"/>
<keyword evidence="1" id="KW-0472">Membrane</keyword>
<keyword evidence="3" id="KW-1185">Reference proteome</keyword>
<dbReference type="Proteomes" id="UP001283361">
    <property type="component" value="Unassembled WGS sequence"/>
</dbReference>
<dbReference type="AlphaFoldDB" id="A0AAE1AL19"/>
<evidence type="ECO:0000256" key="1">
    <source>
        <dbReference type="SAM" id="Phobius"/>
    </source>
</evidence>
<reference evidence="2" key="1">
    <citation type="journal article" date="2023" name="G3 (Bethesda)">
        <title>A reference genome for the long-term kleptoplast-retaining sea slug Elysia crispata morphotype clarki.</title>
        <authorList>
            <person name="Eastman K.E."/>
            <person name="Pendleton A.L."/>
            <person name="Shaikh M.A."/>
            <person name="Suttiyut T."/>
            <person name="Ogas R."/>
            <person name="Tomko P."/>
            <person name="Gavelis G."/>
            <person name="Widhalm J.R."/>
            <person name="Wisecaver J.H."/>
        </authorList>
    </citation>
    <scope>NUCLEOTIDE SEQUENCE</scope>
    <source>
        <strain evidence="2">ECLA1</strain>
    </source>
</reference>
<evidence type="ECO:0000313" key="2">
    <source>
        <dbReference type="EMBL" id="KAK3789727.1"/>
    </source>
</evidence>
<name>A0AAE1AL19_9GAST</name>
<evidence type="ECO:0000313" key="3">
    <source>
        <dbReference type="Proteomes" id="UP001283361"/>
    </source>
</evidence>
<accession>A0AAE1AL19</accession>
<protein>
    <submittedName>
        <fullName evidence="2">Uncharacterized protein</fullName>
    </submittedName>
</protein>